<dbReference type="SUPFAM" id="SSF81296">
    <property type="entry name" value="E set domains"/>
    <property type="match status" value="1"/>
</dbReference>
<keyword evidence="6 7" id="KW-0407">Ion channel</keyword>
<comment type="subcellular location">
    <subcellularLocation>
        <location evidence="7">Membrane</location>
        <topology evidence="7">Multi-pass membrane protein</topology>
    </subcellularLocation>
</comment>
<evidence type="ECO:0000256" key="4">
    <source>
        <dbReference type="ARBA" id="ARBA00022958"/>
    </source>
</evidence>
<feature type="non-terminal residue" evidence="8">
    <location>
        <position position="313"/>
    </location>
</feature>
<dbReference type="GO" id="GO:0034765">
    <property type="term" value="P:regulation of monoatomic ion transmembrane transport"/>
    <property type="evidence" value="ECO:0007669"/>
    <property type="project" value="TreeGrafter"/>
</dbReference>
<keyword evidence="2 7" id="KW-0633">Potassium transport</keyword>
<protein>
    <submittedName>
        <fullName evidence="8">Uncharacterized protein</fullName>
    </submittedName>
</protein>
<gene>
    <name evidence="8" type="ORF">KI387_007124</name>
</gene>
<keyword evidence="7" id="KW-0472">Membrane</keyword>
<evidence type="ECO:0000256" key="1">
    <source>
        <dbReference type="ARBA" id="ARBA00022448"/>
    </source>
</evidence>
<dbReference type="GO" id="GO:0005886">
    <property type="term" value="C:plasma membrane"/>
    <property type="evidence" value="ECO:0007669"/>
    <property type="project" value="TreeGrafter"/>
</dbReference>
<dbReference type="InterPro" id="IPR016449">
    <property type="entry name" value="K_chnl_inward-rec_Kir"/>
</dbReference>
<evidence type="ECO:0000256" key="2">
    <source>
        <dbReference type="ARBA" id="ARBA00022538"/>
    </source>
</evidence>
<evidence type="ECO:0000256" key="5">
    <source>
        <dbReference type="ARBA" id="ARBA00023065"/>
    </source>
</evidence>
<keyword evidence="9" id="KW-1185">Reference proteome</keyword>
<keyword evidence="4 7" id="KW-0630">Potassium</keyword>
<dbReference type="InterPro" id="IPR013518">
    <property type="entry name" value="K_chnl_inward-rec_Kir_cyto"/>
</dbReference>
<dbReference type="EMBL" id="JAHRHJ020000002">
    <property type="protein sequence ID" value="KAH9326946.1"/>
    <property type="molecule type" value="Genomic_DNA"/>
</dbReference>
<accession>A0AA38LK52</accession>
<reference evidence="8 9" key="1">
    <citation type="journal article" date="2021" name="Nat. Plants">
        <title>The Taxus genome provides insights into paclitaxel biosynthesis.</title>
        <authorList>
            <person name="Xiong X."/>
            <person name="Gou J."/>
            <person name="Liao Q."/>
            <person name="Li Y."/>
            <person name="Zhou Q."/>
            <person name="Bi G."/>
            <person name="Li C."/>
            <person name="Du R."/>
            <person name="Wang X."/>
            <person name="Sun T."/>
            <person name="Guo L."/>
            <person name="Liang H."/>
            <person name="Lu P."/>
            <person name="Wu Y."/>
            <person name="Zhang Z."/>
            <person name="Ro D.K."/>
            <person name="Shang Y."/>
            <person name="Huang S."/>
            <person name="Yan J."/>
        </authorList>
    </citation>
    <scope>NUCLEOTIDE SEQUENCE [LARGE SCALE GENOMIC DNA]</scope>
    <source>
        <strain evidence="8">Ta-2019</strain>
    </source>
</reference>
<dbReference type="InterPro" id="IPR014756">
    <property type="entry name" value="Ig_E-set"/>
</dbReference>
<name>A0AA38LK52_TAXCH</name>
<comment type="similarity">
    <text evidence="7">Belongs to the inward rectifier-type potassium channel (TC 1.A.2.1) family.</text>
</comment>
<dbReference type="Gene3D" id="2.60.40.1400">
    <property type="entry name" value="G protein-activated inward rectifier potassium channel 1"/>
    <property type="match status" value="1"/>
</dbReference>
<keyword evidence="3 7" id="KW-0851">Voltage-gated channel</keyword>
<keyword evidence="5 7" id="KW-0406">Ion transport</keyword>
<dbReference type="Proteomes" id="UP000824469">
    <property type="component" value="Unassembled WGS sequence"/>
</dbReference>
<dbReference type="PANTHER" id="PTHR11767">
    <property type="entry name" value="INWARD RECTIFIER POTASSIUM CHANNEL"/>
    <property type="match status" value="1"/>
</dbReference>
<keyword evidence="7" id="KW-0812">Transmembrane</keyword>
<dbReference type="GO" id="GO:0034702">
    <property type="term" value="C:monoatomic ion channel complex"/>
    <property type="evidence" value="ECO:0007669"/>
    <property type="project" value="UniProtKB-KW"/>
</dbReference>
<sequence>VSYLRYGLMIRHVINEKSPVYGLTLESLKKGDASFSLTVMGLERSSMQPIFHLEDYFVSDGEVVWDDDYVDFIHINDKGQRVLDHATIDLLKLNKASSTSTQSISQHVDTTRKNMEQCAARSISGQGWRRKAEDVDMQMDVPMAQVRGCQHAKSRAHGAGWRRKAENFDMKMDAPMAQVRRCRHAKIRAHGAGWRCKAEDVDMQMDAPMAQRNMNRPSSEELFRFRKVPHLGKAPCYEIALRVSTHRVANIQGCCDSPSTETWKVLLRNGITEGTQYGNTSWKDIGFSNLLIPPIPIRVVGTFMLKIIWKSWE</sequence>
<evidence type="ECO:0000313" key="8">
    <source>
        <dbReference type="EMBL" id="KAH9326946.1"/>
    </source>
</evidence>
<keyword evidence="1 7" id="KW-0813">Transport</keyword>
<comment type="caution">
    <text evidence="8">The sequence shown here is derived from an EMBL/GenBank/DDBJ whole genome shotgun (WGS) entry which is preliminary data.</text>
</comment>
<proteinExistence type="inferred from homology"/>
<dbReference type="AlphaFoldDB" id="A0AA38LK52"/>
<evidence type="ECO:0000313" key="9">
    <source>
        <dbReference type="Proteomes" id="UP000824469"/>
    </source>
</evidence>
<evidence type="ECO:0000256" key="7">
    <source>
        <dbReference type="RuleBase" id="RU003822"/>
    </source>
</evidence>
<dbReference type="PANTHER" id="PTHR11767:SF105">
    <property type="entry name" value="INWARD RECTIFIER POTASSIUM CHANNEL C-TERMINAL DOMAIN-CONTAINING PROTEIN"/>
    <property type="match status" value="1"/>
</dbReference>
<evidence type="ECO:0000256" key="6">
    <source>
        <dbReference type="ARBA" id="ARBA00023303"/>
    </source>
</evidence>
<dbReference type="GO" id="GO:0005242">
    <property type="term" value="F:inward rectifier potassium channel activity"/>
    <property type="evidence" value="ECO:0007669"/>
    <property type="project" value="InterPro"/>
</dbReference>
<organism evidence="8 9">
    <name type="scientific">Taxus chinensis</name>
    <name type="common">Chinese yew</name>
    <name type="synonym">Taxus wallichiana var. chinensis</name>
    <dbReference type="NCBI Taxonomy" id="29808"/>
    <lineage>
        <taxon>Eukaryota</taxon>
        <taxon>Viridiplantae</taxon>
        <taxon>Streptophyta</taxon>
        <taxon>Embryophyta</taxon>
        <taxon>Tracheophyta</taxon>
        <taxon>Spermatophyta</taxon>
        <taxon>Pinopsida</taxon>
        <taxon>Pinidae</taxon>
        <taxon>Conifers II</taxon>
        <taxon>Cupressales</taxon>
        <taxon>Taxaceae</taxon>
        <taxon>Taxus</taxon>
    </lineage>
</organism>
<evidence type="ECO:0000256" key="3">
    <source>
        <dbReference type="ARBA" id="ARBA00022882"/>
    </source>
</evidence>
<dbReference type="GO" id="GO:1990573">
    <property type="term" value="P:potassium ion import across plasma membrane"/>
    <property type="evidence" value="ECO:0007669"/>
    <property type="project" value="TreeGrafter"/>
</dbReference>